<comment type="caution">
    <text evidence="6">The sequence shown here is derived from an EMBL/GenBank/DDBJ whole genome shotgun (WGS) entry which is preliminary data.</text>
</comment>
<evidence type="ECO:0008006" key="8">
    <source>
        <dbReference type="Google" id="ProtNLM"/>
    </source>
</evidence>
<accession>A0A9P6ARR1</accession>
<dbReference type="InterPro" id="IPR002347">
    <property type="entry name" value="SDR_fam"/>
</dbReference>
<keyword evidence="5" id="KW-0472">Membrane</keyword>
<evidence type="ECO:0000313" key="6">
    <source>
        <dbReference type="EMBL" id="KAF9510482.1"/>
    </source>
</evidence>
<evidence type="ECO:0000256" key="5">
    <source>
        <dbReference type="SAM" id="Phobius"/>
    </source>
</evidence>
<keyword evidence="2" id="KW-0521">NADP</keyword>
<comment type="similarity">
    <text evidence="1 4">Belongs to the short-chain dehydrogenases/reductases (SDR) family.</text>
</comment>
<dbReference type="OrthoDB" id="3819888at2759"/>
<dbReference type="PRINTS" id="PR00081">
    <property type="entry name" value="GDHRDH"/>
</dbReference>
<dbReference type="InterPro" id="IPR020904">
    <property type="entry name" value="Sc_DH/Rdtase_CS"/>
</dbReference>
<evidence type="ECO:0000256" key="1">
    <source>
        <dbReference type="ARBA" id="ARBA00006484"/>
    </source>
</evidence>
<evidence type="ECO:0000313" key="7">
    <source>
        <dbReference type="Proteomes" id="UP000886523"/>
    </source>
</evidence>
<gene>
    <name evidence="6" type="ORF">BS47DRAFT_1364487</name>
</gene>
<proteinExistence type="inferred from homology"/>
<dbReference type="PANTHER" id="PTHR43618">
    <property type="entry name" value="7-ALPHA-HYDROXYSTEROID DEHYDROGENASE"/>
    <property type="match status" value="1"/>
</dbReference>
<dbReference type="EMBL" id="MU129015">
    <property type="protein sequence ID" value="KAF9510482.1"/>
    <property type="molecule type" value="Genomic_DNA"/>
</dbReference>
<dbReference type="InterPro" id="IPR052178">
    <property type="entry name" value="Sec_Metab_Biosynth_SDR"/>
</dbReference>
<feature type="transmembrane region" description="Helical" evidence="5">
    <location>
        <begin position="147"/>
        <end position="166"/>
    </location>
</feature>
<dbReference type="PROSITE" id="PS00061">
    <property type="entry name" value="ADH_SHORT"/>
    <property type="match status" value="1"/>
</dbReference>
<evidence type="ECO:0000256" key="2">
    <source>
        <dbReference type="ARBA" id="ARBA00022857"/>
    </source>
</evidence>
<keyword evidence="5" id="KW-1133">Transmembrane helix</keyword>
<dbReference type="GO" id="GO:0016491">
    <property type="term" value="F:oxidoreductase activity"/>
    <property type="evidence" value="ECO:0007669"/>
    <property type="project" value="UniProtKB-KW"/>
</dbReference>
<dbReference type="Pfam" id="PF00106">
    <property type="entry name" value="adh_short"/>
    <property type="match status" value="1"/>
</dbReference>
<evidence type="ECO:0000256" key="4">
    <source>
        <dbReference type="RuleBase" id="RU000363"/>
    </source>
</evidence>
<reference evidence="6" key="1">
    <citation type="journal article" date="2020" name="Nat. Commun.">
        <title>Large-scale genome sequencing of mycorrhizal fungi provides insights into the early evolution of symbiotic traits.</title>
        <authorList>
            <person name="Miyauchi S."/>
            <person name="Kiss E."/>
            <person name="Kuo A."/>
            <person name="Drula E."/>
            <person name="Kohler A."/>
            <person name="Sanchez-Garcia M."/>
            <person name="Morin E."/>
            <person name="Andreopoulos B."/>
            <person name="Barry K.W."/>
            <person name="Bonito G."/>
            <person name="Buee M."/>
            <person name="Carver A."/>
            <person name="Chen C."/>
            <person name="Cichocki N."/>
            <person name="Clum A."/>
            <person name="Culley D."/>
            <person name="Crous P.W."/>
            <person name="Fauchery L."/>
            <person name="Girlanda M."/>
            <person name="Hayes R.D."/>
            <person name="Keri Z."/>
            <person name="LaButti K."/>
            <person name="Lipzen A."/>
            <person name="Lombard V."/>
            <person name="Magnuson J."/>
            <person name="Maillard F."/>
            <person name="Murat C."/>
            <person name="Nolan M."/>
            <person name="Ohm R.A."/>
            <person name="Pangilinan J."/>
            <person name="Pereira M.F."/>
            <person name="Perotto S."/>
            <person name="Peter M."/>
            <person name="Pfister S."/>
            <person name="Riley R."/>
            <person name="Sitrit Y."/>
            <person name="Stielow J.B."/>
            <person name="Szollosi G."/>
            <person name="Zifcakova L."/>
            <person name="Stursova M."/>
            <person name="Spatafora J.W."/>
            <person name="Tedersoo L."/>
            <person name="Vaario L.M."/>
            <person name="Yamada A."/>
            <person name="Yan M."/>
            <person name="Wang P."/>
            <person name="Xu J."/>
            <person name="Bruns T."/>
            <person name="Baldrian P."/>
            <person name="Vilgalys R."/>
            <person name="Dunand C."/>
            <person name="Henrissat B."/>
            <person name="Grigoriev I.V."/>
            <person name="Hibbett D."/>
            <person name="Nagy L.G."/>
            <person name="Martin F.M."/>
        </authorList>
    </citation>
    <scope>NUCLEOTIDE SEQUENCE</scope>
    <source>
        <strain evidence="6">UP504</strain>
    </source>
</reference>
<dbReference type="PRINTS" id="PR00080">
    <property type="entry name" value="SDRFAMILY"/>
</dbReference>
<keyword evidence="7" id="KW-1185">Reference proteome</keyword>
<evidence type="ECO:0000256" key="3">
    <source>
        <dbReference type="ARBA" id="ARBA00023002"/>
    </source>
</evidence>
<keyword evidence="5" id="KW-0812">Transmembrane</keyword>
<sequence length="306" mass="32057">MTSNEHLRADSLFGLNDKVALVSGGGTGIGLMIAKGLAVNGAIAYIGSRRREVIERAATEFNAQGGASGKLVPVELDVTSKESIQKAVELIGSTHGKLDILVNNAGQVGPTASFLGDPSSPHRLNAETLGTALFNNESFEVQDWSDLFRINLTSIYFITIAFLGLLEKASQVSGPFTASVVNITSISGSTKLAQNHFAYNTSKAAADRMTQILATEFALKDVKVRVNAIAPGLFPSAMVDREGGEFGAEETTKRSGAIVPVPGGRSGKAEEIAGSALYLVSKAGVYTNGQILVVDGSWLAVNPSTR</sequence>
<dbReference type="Gene3D" id="3.40.50.720">
    <property type="entry name" value="NAD(P)-binding Rossmann-like Domain"/>
    <property type="match status" value="1"/>
</dbReference>
<dbReference type="Proteomes" id="UP000886523">
    <property type="component" value="Unassembled WGS sequence"/>
</dbReference>
<keyword evidence="3" id="KW-0560">Oxidoreductase</keyword>
<protein>
    <recommendedName>
        <fullName evidence="8">Short-chain dehydrogenase</fullName>
    </recommendedName>
</protein>
<dbReference type="SUPFAM" id="SSF51735">
    <property type="entry name" value="NAD(P)-binding Rossmann-fold domains"/>
    <property type="match status" value="1"/>
</dbReference>
<feature type="transmembrane region" description="Helical" evidence="5">
    <location>
        <begin position="20"/>
        <end position="46"/>
    </location>
</feature>
<dbReference type="PANTHER" id="PTHR43618:SF4">
    <property type="entry name" value="SHORT CHAIN DEHYDROGENASE_REDUCTASE FAMILY (AFU_ORTHOLOGUE AFUA_7G04540)"/>
    <property type="match status" value="1"/>
</dbReference>
<dbReference type="AlphaFoldDB" id="A0A9P6ARR1"/>
<dbReference type="InterPro" id="IPR036291">
    <property type="entry name" value="NAD(P)-bd_dom_sf"/>
</dbReference>
<name>A0A9P6ARR1_9AGAM</name>
<organism evidence="6 7">
    <name type="scientific">Hydnum rufescens UP504</name>
    <dbReference type="NCBI Taxonomy" id="1448309"/>
    <lineage>
        <taxon>Eukaryota</taxon>
        <taxon>Fungi</taxon>
        <taxon>Dikarya</taxon>
        <taxon>Basidiomycota</taxon>
        <taxon>Agaricomycotina</taxon>
        <taxon>Agaricomycetes</taxon>
        <taxon>Cantharellales</taxon>
        <taxon>Hydnaceae</taxon>
        <taxon>Hydnum</taxon>
    </lineage>
</organism>